<dbReference type="OrthoDB" id="9758917at2"/>
<evidence type="ECO:0000256" key="4">
    <source>
        <dbReference type="ARBA" id="ARBA00022737"/>
    </source>
</evidence>
<gene>
    <name evidence="11" type="ORF">EO244_10400</name>
</gene>
<dbReference type="Gene3D" id="2.40.10.120">
    <property type="match status" value="1"/>
</dbReference>
<comment type="caution">
    <text evidence="11">The sequence shown here is derived from an EMBL/GenBank/DDBJ whole genome shotgun (WGS) entry which is preliminary data.</text>
</comment>
<evidence type="ECO:0000313" key="11">
    <source>
        <dbReference type="EMBL" id="RXQ93978.1"/>
    </source>
</evidence>
<dbReference type="PROSITE" id="PS50106">
    <property type="entry name" value="PDZ"/>
    <property type="match status" value="1"/>
</dbReference>
<dbReference type="NCBIfam" id="TIGR02037">
    <property type="entry name" value="degP_htrA_DO"/>
    <property type="match status" value="1"/>
</dbReference>
<evidence type="ECO:0000256" key="6">
    <source>
        <dbReference type="ARBA" id="ARBA00022825"/>
    </source>
</evidence>
<evidence type="ECO:0000256" key="8">
    <source>
        <dbReference type="PIRSR" id="PIRSR611782-2"/>
    </source>
</evidence>
<feature type="active site" description="Charge relay system" evidence="7">
    <location>
        <position position="226"/>
    </location>
</feature>
<feature type="active site" description="Charge relay system" evidence="7">
    <location>
        <position position="149"/>
    </location>
</feature>
<feature type="domain" description="PDZ" evidence="10">
    <location>
        <begin position="267"/>
        <end position="361"/>
    </location>
</feature>
<dbReference type="InterPro" id="IPR001478">
    <property type="entry name" value="PDZ"/>
</dbReference>
<dbReference type="GO" id="GO:0004252">
    <property type="term" value="F:serine-type endopeptidase activity"/>
    <property type="evidence" value="ECO:0007669"/>
    <property type="project" value="InterPro"/>
</dbReference>
<feature type="active site" description="Charge relay system" evidence="7">
    <location>
        <position position="119"/>
    </location>
</feature>
<dbReference type="InterPro" id="IPR001940">
    <property type="entry name" value="Peptidase_S1C"/>
</dbReference>
<dbReference type="InterPro" id="IPR011782">
    <property type="entry name" value="Pept_S1C_Do"/>
</dbReference>
<proteinExistence type="inferred from homology"/>
<feature type="transmembrane region" description="Helical" evidence="9">
    <location>
        <begin position="6"/>
        <end position="27"/>
    </location>
</feature>
<keyword evidence="5" id="KW-0378">Hydrolase</keyword>
<protein>
    <submittedName>
        <fullName evidence="11">Do family serine endopeptidase</fullName>
    </submittedName>
</protein>
<keyword evidence="3" id="KW-0732">Signal</keyword>
<keyword evidence="9" id="KW-0812">Transmembrane</keyword>
<feature type="binding site" evidence="8">
    <location>
        <begin position="224"/>
        <end position="226"/>
    </location>
    <ligand>
        <name>substrate</name>
    </ligand>
</feature>
<dbReference type="SUPFAM" id="SSF50494">
    <property type="entry name" value="Trypsin-like serine proteases"/>
    <property type="match status" value="1"/>
</dbReference>
<accession>A0A4Q1JKV4</accession>
<keyword evidence="4" id="KW-0677">Repeat</keyword>
<dbReference type="Proteomes" id="UP000289703">
    <property type="component" value="Unassembled WGS sequence"/>
</dbReference>
<evidence type="ECO:0000256" key="3">
    <source>
        <dbReference type="ARBA" id="ARBA00022729"/>
    </source>
</evidence>
<dbReference type="PRINTS" id="PR00834">
    <property type="entry name" value="PROTEASES2C"/>
</dbReference>
<evidence type="ECO:0000256" key="9">
    <source>
        <dbReference type="SAM" id="Phobius"/>
    </source>
</evidence>
<keyword evidence="2" id="KW-0645">Protease</keyword>
<dbReference type="GO" id="GO:0006508">
    <property type="term" value="P:proteolysis"/>
    <property type="evidence" value="ECO:0007669"/>
    <property type="project" value="UniProtKB-KW"/>
</dbReference>
<evidence type="ECO:0000256" key="5">
    <source>
        <dbReference type="ARBA" id="ARBA00022801"/>
    </source>
</evidence>
<dbReference type="SUPFAM" id="SSF50156">
    <property type="entry name" value="PDZ domain-like"/>
    <property type="match status" value="2"/>
</dbReference>
<dbReference type="SMART" id="SM00228">
    <property type="entry name" value="PDZ"/>
    <property type="match status" value="2"/>
</dbReference>
<dbReference type="Gene3D" id="2.30.42.10">
    <property type="match status" value="2"/>
</dbReference>
<feature type="binding site" evidence="8">
    <location>
        <position position="119"/>
    </location>
    <ligand>
        <name>substrate</name>
    </ligand>
</feature>
<dbReference type="PANTHER" id="PTHR22939:SF129">
    <property type="entry name" value="SERINE PROTEASE HTRA2, MITOCHONDRIAL"/>
    <property type="match status" value="1"/>
</dbReference>
<keyword evidence="12" id="KW-1185">Reference proteome</keyword>
<evidence type="ECO:0000256" key="2">
    <source>
        <dbReference type="ARBA" id="ARBA00022670"/>
    </source>
</evidence>
<dbReference type="Pfam" id="PF13180">
    <property type="entry name" value="PDZ_2"/>
    <property type="match status" value="1"/>
</dbReference>
<dbReference type="InterPro" id="IPR036034">
    <property type="entry name" value="PDZ_sf"/>
</dbReference>
<dbReference type="InterPro" id="IPR025926">
    <property type="entry name" value="PDZ-like_dom"/>
</dbReference>
<reference evidence="11 12" key="1">
    <citation type="submission" date="2019-01" db="EMBL/GenBank/DDBJ databases">
        <title>Ancylomarina salipaludis sp. nov., isolated from a salt marsh.</title>
        <authorList>
            <person name="Yoon J.-H."/>
        </authorList>
    </citation>
    <scope>NUCLEOTIDE SEQUENCE [LARGE SCALE GENOMIC DNA]</scope>
    <source>
        <strain evidence="11 12">SHSM-M15</strain>
    </source>
</reference>
<name>A0A4Q1JKV4_9BACT</name>
<sequence length="477" mass="52001">MNSKVFFGRLLTAILGGLIAVSIFIYLEKRDPEPESSSFTDQKLTTTTNLDTGLVDLSYAAETSVKSVVHVKTLYGEQPSSSIYDFFFGNGRSYHSQPTMGAGSGVIISKDGYIVTNNHVVKQSDRIEVVLHDKRVFEAKLIGQDASTDIALLKIKGDDFPKMDIGDSDALKLGEWVLAVGNPFNLTSTVTAGIISAKSRNIGIMGGRMSIESFLQTDAAVNPGNSGGALVNAQGELVGINTAIESRTGSYSGYSFAIPESIFKKVIADLKKYGEVQRAFLGVSIRSVDADLAKKLKLEEITGVYIDGVNMKGAADEAGIRSGDVIIEINNKKINTSSELQEQISQYAPGDKINILVKREGKKKHFDLTLRNMIGGTQLIKDNQIDLLGAEFQKISKKEMYSLRIPYGMRVSKLVDGKLKHAGIKKGYIIISINNKPVSSEDDIRRALSEIEDEGVFISGIYPNGLHKYYAFSLVQD</sequence>
<dbReference type="AlphaFoldDB" id="A0A4Q1JKV4"/>
<dbReference type="Pfam" id="PF12812">
    <property type="entry name" value="PDZ_1"/>
    <property type="match status" value="1"/>
</dbReference>
<organism evidence="11 12">
    <name type="scientific">Ancylomarina salipaludis</name>
    <dbReference type="NCBI Taxonomy" id="2501299"/>
    <lineage>
        <taxon>Bacteria</taxon>
        <taxon>Pseudomonadati</taxon>
        <taxon>Bacteroidota</taxon>
        <taxon>Bacteroidia</taxon>
        <taxon>Marinilabiliales</taxon>
        <taxon>Marinifilaceae</taxon>
        <taxon>Ancylomarina</taxon>
    </lineage>
</organism>
<dbReference type="Pfam" id="PF13365">
    <property type="entry name" value="Trypsin_2"/>
    <property type="match status" value="1"/>
</dbReference>
<evidence type="ECO:0000256" key="7">
    <source>
        <dbReference type="PIRSR" id="PIRSR611782-1"/>
    </source>
</evidence>
<comment type="similarity">
    <text evidence="1">Belongs to the peptidase S1C family.</text>
</comment>
<dbReference type="PANTHER" id="PTHR22939">
    <property type="entry name" value="SERINE PROTEASE FAMILY S1C HTRA-RELATED"/>
    <property type="match status" value="1"/>
</dbReference>
<keyword evidence="9" id="KW-0472">Membrane</keyword>
<keyword evidence="6" id="KW-0720">Serine protease</keyword>
<keyword evidence="9" id="KW-1133">Transmembrane helix</keyword>
<evidence type="ECO:0000259" key="10">
    <source>
        <dbReference type="PROSITE" id="PS50106"/>
    </source>
</evidence>
<dbReference type="RefSeq" id="WP_129254611.1">
    <property type="nucleotide sequence ID" value="NZ_SAXA01000008.1"/>
</dbReference>
<dbReference type="InterPro" id="IPR009003">
    <property type="entry name" value="Peptidase_S1_PA"/>
</dbReference>
<evidence type="ECO:0000313" key="12">
    <source>
        <dbReference type="Proteomes" id="UP000289703"/>
    </source>
</evidence>
<evidence type="ECO:0000256" key="1">
    <source>
        <dbReference type="ARBA" id="ARBA00010541"/>
    </source>
</evidence>
<dbReference type="EMBL" id="SAXA01000008">
    <property type="protein sequence ID" value="RXQ93978.1"/>
    <property type="molecule type" value="Genomic_DNA"/>
</dbReference>
<feature type="binding site" evidence="8">
    <location>
        <position position="149"/>
    </location>
    <ligand>
        <name>substrate</name>
    </ligand>
</feature>